<dbReference type="PANTHER" id="PTHR11712">
    <property type="entry name" value="POLYKETIDE SYNTHASE-RELATED"/>
    <property type="match status" value="1"/>
</dbReference>
<dbReference type="InterPro" id="IPR014030">
    <property type="entry name" value="Ketoacyl_synth_N"/>
</dbReference>
<organism evidence="5 6">
    <name type="scientific">Pseudosporangium ferrugineum</name>
    <dbReference type="NCBI Taxonomy" id="439699"/>
    <lineage>
        <taxon>Bacteria</taxon>
        <taxon>Bacillati</taxon>
        <taxon>Actinomycetota</taxon>
        <taxon>Actinomycetes</taxon>
        <taxon>Micromonosporales</taxon>
        <taxon>Micromonosporaceae</taxon>
        <taxon>Pseudosporangium</taxon>
    </lineage>
</organism>
<accession>A0A2T0SAQ1</accession>
<name>A0A2T0SAQ1_9ACTN</name>
<gene>
    <name evidence="5" type="ORF">CLV70_10451</name>
</gene>
<dbReference type="InterPro" id="IPR014031">
    <property type="entry name" value="Ketoacyl_synth_C"/>
</dbReference>
<reference evidence="5 6" key="1">
    <citation type="submission" date="2018-03" db="EMBL/GenBank/DDBJ databases">
        <title>Genomic Encyclopedia of Archaeal and Bacterial Type Strains, Phase II (KMG-II): from individual species to whole genera.</title>
        <authorList>
            <person name="Goeker M."/>
        </authorList>
    </citation>
    <scope>NUCLEOTIDE SEQUENCE [LARGE SCALE GENOMIC DNA]</scope>
    <source>
        <strain evidence="5 6">DSM 45348</strain>
    </source>
</reference>
<dbReference type="PROSITE" id="PS52004">
    <property type="entry name" value="KS3_2"/>
    <property type="match status" value="1"/>
</dbReference>
<dbReference type="PANTHER" id="PTHR11712:SF336">
    <property type="entry name" value="3-OXOACYL-[ACYL-CARRIER-PROTEIN] SYNTHASE, MITOCHONDRIAL"/>
    <property type="match status" value="1"/>
</dbReference>
<dbReference type="Pfam" id="PF00109">
    <property type="entry name" value="ketoacyl-synt"/>
    <property type="match status" value="1"/>
</dbReference>
<evidence type="ECO:0000256" key="1">
    <source>
        <dbReference type="ARBA" id="ARBA00008467"/>
    </source>
</evidence>
<dbReference type="InterPro" id="IPR000794">
    <property type="entry name" value="Beta-ketoacyl_synthase"/>
</dbReference>
<dbReference type="OrthoDB" id="9808669at2"/>
<comment type="similarity">
    <text evidence="1 3">Belongs to the thiolase-like superfamily. Beta-ketoacyl-ACP synthases family.</text>
</comment>
<dbReference type="InterPro" id="IPR018201">
    <property type="entry name" value="Ketoacyl_synth_AS"/>
</dbReference>
<dbReference type="GO" id="GO:0004315">
    <property type="term" value="F:3-oxoacyl-[acyl-carrier-protein] synthase activity"/>
    <property type="evidence" value="ECO:0007669"/>
    <property type="project" value="InterPro"/>
</dbReference>
<evidence type="ECO:0000313" key="5">
    <source>
        <dbReference type="EMBL" id="PRY30499.1"/>
    </source>
</evidence>
<sequence>MRRRVVVTGCGAVTPLGVGATALHERAVAGDTGLDTGVGRCAGFDPAAWLSRRDLRRTDRYCQLAVAAADEAVRQAGWGAGLPYPGDRIACIIGSALGGITTTEEQSAVLATRGAGHVSPLLTAMVMGNAAAAHVAMRYGLRGESAGFASACSSGSQSIGAGLRLVRAGAADAVVVGGAESAVSPLIHATFRNAGVLSESGRTAPFDRRRDGFLLGEGAGVLVLEEAGAAAARGAPVLAEVLGYGATSDAYHLTAPEPEATGAATAVRAALSDAAVGPGDLGYINAHGTGTVLNDRAEVTALRRVLGEHLAGTPMSSSKSYLGHLLGAAGAVEAVATVRALQSATAPPTAGLDDPDEDLGPLDLIRAGRTLKAGPAGLVALSTSFGFGGHNAALVLAEAR</sequence>
<evidence type="ECO:0000313" key="6">
    <source>
        <dbReference type="Proteomes" id="UP000239209"/>
    </source>
</evidence>
<dbReference type="CDD" id="cd00834">
    <property type="entry name" value="KAS_I_II"/>
    <property type="match status" value="1"/>
</dbReference>
<evidence type="ECO:0000259" key="4">
    <source>
        <dbReference type="PROSITE" id="PS52004"/>
    </source>
</evidence>
<dbReference type="SUPFAM" id="SSF53901">
    <property type="entry name" value="Thiolase-like"/>
    <property type="match status" value="2"/>
</dbReference>
<dbReference type="Gene3D" id="3.40.47.10">
    <property type="match status" value="1"/>
</dbReference>
<keyword evidence="2 3" id="KW-0808">Transferase</keyword>
<dbReference type="SMART" id="SM00825">
    <property type="entry name" value="PKS_KS"/>
    <property type="match status" value="1"/>
</dbReference>
<dbReference type="GO" id="GO:0006633">
    <property type="term" value="P:fatty acid biosynthetic process"/>
    <property type="evidence" value="ECO:0007669"/>
    <property type="project" value="InterPro"/>
</dbReference>
<dbReference type="RefSeq" id="WP_106126144.1">
    <property type="nucleotide sequence ID" value="NZ_PVZG01000004.1"/>
</dbReference>
<dbReference type="EMBL" id="PVZG01000004">
    <property type="protein sequence ID" value="PRY30499.1"/>
    <property type="molecule type" value="Genomic_DNA"/>
</dbReference>
<dbReference type="AlphaFoldDB" id="A0A2T0SAQ1"/>
<evidence type="ECO:0000256" key="3">
    <source>
        <dbReference type="RuleBase" id="RU003694"/>
    </source>
</evidence>
<comment type="caution">
    <text evidence="5">The sequence shown here is derived from an EMBL/GenBank/DDBJ whole genome shotgun (WGS) entry which is preliminary data.</text>
</comment>
<protein>
    <submittedName>
        <fullName evidence="5">3-oxoacyl-[acyl-carrier-protein] synthase II</fullName>
    </submittedName>
</protein>
<keyword evidence="6" id="KW-1185">Reference proteome</keyword>
<dbReference type="Pfam" id="PF02801">
    <property type="entry name" value="Ketoacyl-synt_C"/>
    <property type="match status" value="1"/>
</dbReference>
<evidence type="ECO:0000256" key="2">
    <source>
        <dbReference type="ARBA" id="ARBA00022679"/>
    </source>
</evidence>
<proteinExistence type="inferred from homology"/>
<dbReference type="InterPro" id="IPR016039">
    <property type="entry name" value="Thiolase-like"/>
</dbReference>
<dbReference type="InterPro" id="IPR020841">
    <property type="entry name" value="PKS_Beta-ketoAc_synthase_dom"/>
</dbReference>
<feature type="domain" description="Ketosynthase family 3 (KS3)" evidence="4">
    <location>
        <begin position="1"/>
        <end position="398"/>
    </location>
</feature>
<dbReference type="NCBIfam" id="NF005589">
    <property type="entry name" value="PRK07314.1"/>
    <property type="match status" value="1"/>
</dbReference>
<dbReference type="Proteomes" id="UP000239209">
    <property type="component" value="Unassembled WGS sequence"/>
</dbReference>
<dbReference type="PROSITE" id="PS00606">
    <property type="entry name" value="KS3_1"/>
    <property type="match status" value="1"/>
</dbReference>